<accession>G2E6S1</accession>
<dbReference type="InterPro" id="IPR016040">
    <property type="entry name" value="NAD(P)-bd_dom"/>
</dbReference>
<dbReference type="InterPro" id="IPR036291">
    <property type="entry name" value="NAD(P)-bd_dom_sf"/>
</dbReference>
<protein>
    <submittedName>
        <fullName evidence="2">NAD-dependent epimerase/dehydratase</fullName>
    </submittedName>
</protein>
<dbReference type="PANTHER" id="PTHR15020">
    <property type="entry name" value="FLAVIN REDUCTASE-RELATED"/>
    <property type="match status" value="1"/>
</dbReference>
<sequence>MQIALFGATGGTGRQVLAQALEQGHRVTALARDPSTLDPLEGLTTIGGDVLDPKAVAQCVQGAEAVICVLGSHGRQAPIEAPGTERILTAMQEAGVRRLVVVSSLGVGDSRAQIAWPFRLVMDLMLKPILEAKAEQERLVKASGLDWVIVRPGGLTDGPRTGAYRFDLRVGVDPTLKSGRIARADVADFVLRQLTDDTFLQQTPAVT</sequence>
<evidence type="ECO:0000313" key="3">
    <source>
        <dbReference type="Proteomes" id="UP000004200"/>
    </source>
</evidence>
<dbReference type="RefSeq" id="WP_007042697.1">
    <property type="nucleotide sequence ID" value="NZ_AFWT01000043.1"/>
</dbReference>
<reference evidence="2 3" key="1">
    <citation type="submission" date="2011-06" db="EMBL/GenBank/DDBJ databases">
        <title>The draft genome of Thiorhodococcus drewsii AZ1.</title>
        <authorList>
            <consortium name="US DOE Joint Genome Institute (JGI-PGF)"/>
            <person name="Lucas S."/>
            <person name="Han J."/>
            <person name="Lapidus A."/>
            <person name="Cheng J.-F."/>
            <person name="Goodwin L."/>
            <person name="Pitluck S."/>
            <person name="Peters L."/>
            <person name="Land M.L."/>
            <person name="Hauser L."/>
            <person name="Vogl K."/>
            <person name="Liu Z."/>
            <person name="Imhoff J."/>
            <person name="Thiel V."/>
            <person name="Frigaard N.-U."/>
            <person name="Bryant D.A."/>
            <person name="Woyke T.J."/>
        </authorList>
    </citation>
    <scope>NUCLEOTIDE SEQUENCE [LARGE SCALE GENOMIC DNA]</scope>
    <source>
        <strain evidence="2 3">AZ1</strain>
    </source>
</reference>
<keyword evidence="3" id="KW-1185">Reference proteome</keyword>
<organism evidence="2 3">
    <name type="scientific">Thiorhodococcus drewsii AZ1</name>
    <dbReference type="NCBI Taxonomy" id="765913"/>
    <lineage>
        <taxon>Bacteria</taxon>
        <taxon>Pseudomonadati</taxon>
        <taxon>Pseudomonadota</taxon>
        <taxon>Gammaproteobacteria</taxon>
        <taxon>Chromatiales</taxon>
        <taxon>Chromatiaceae</taxon>
        <taxon>Thiorhodococcus</taxon>
    </lineage>
</organism>
<evidence type="ECO:0000259" key="1">
    <source>
        <dbReference type="Pfam" id="PF13460"/>
    </source>
</evidence>
<dbReference type="STRING" id="765913.ThidrDRAFT_3984"/>
<proteinExistence type="predicted"/>
<dbReference type="AlphaFoldDB" id="G2E6S1"/>
<feature type="domain" description="NAD(P)-binding" evidence="1">
    <location>
        <begin position="7"/>
        <end position="196"/>
    </location>
</feature>
<dbReference type="CDD" id="cd05244">
    <property type="entry name" value="BVR-B_like_SDR_a"/>
    <property type="match status" value="1"/>
</dbReference>
<name>G2E6S1_9GAMM</name>
<dbReference type="EMBL" id="AFWT01000043">
    <property type="protein sequence ID" value="EGV28218.1"/>
    <property type="molecule type" value="Genomic_DNA"/>
</dbReference>
<dbReference type="Proteomes" id="UP000004200">
    <property type="component" value="Unassembled WGS sequence"/>
</dbReference>
<dbReference type="Pfam" id="PF13460">
    <property type="entry name" value="NAD_binding_10"/>
    <property type="match status" value="1"/>
</dbReference>
<gene>
    <name evidence="2" type="ORF">ThidrDRAFT_3984</name>
</gene>
<dbReference type="PANTHER" id="PTHR15020:SF50">
    <property type="entry name" value="UPF0659 PROTEIN YMR090W"/>
    <property type="match status" value="1"/>
</dbReference>
<dbReference type="eggNOG" id="COG0702">
    <property type="taxonomic scope" value="Bacteria"/>
</dbReference>
<dbReference type="PATRIC" id="fig|765913.3.peg.4056"/>
<evidence type="ECO:0000313" key="2">
    <source>
        <dbReference type="EMBL" id="EGV28218.1"/>
    </source>
</evidence>
<comment type="caution">
    <text evidence="2">The sequence shown here is derived from an EMBL/GenBank/DDBJ whole genome shotgun (WGS) entry which is preliminary data.</text>
</comment>
<dbReference type="SUPFAM" id="SSF51735">
    <property type="entry name" value="NAD(P)-binding Rossmann-fold domains"/>
    <property type="match status" value="1"/>
</dbReference>
<dbReference type="OrthoDB" id="9803892at2"/>
<dbReference type="Gene3D" id="3.40.50.720">
    <property type="entry name" value="NAD(P)-binding Rossmann-like Domain"/>
    <property type="match status" value="1"/>
</dbReference>